<feature type="signal peptide" evidence="4">
    <location>
        <begin position="1"/>
        <end position="27"/>
    </location>
</feature>
<evidence type="ECO:0000256" key="2">
    <source>
        <dbReference type="ARBA" id="ARBA00023157"/>
    </source>
</evidence>
<protein>
    <submittedName>
        <fullName evidence="6">Somatomedin-B and thrombospondin type-1 domain-containing protein-like</fullName>
    </submittedName>
</protein>
<dbReference type="InterPro" id="IPR039942">
    <property type="entry name" value="SBSPO"/>
</dbReference>
<dbReference type="STRING" id="1676925.ENSPKIP00000015171"/>
<proteinExistence type="predicted"/>
<dbReference type="PROSITE" id="PS50092">
    <property type="entry name" value="TSP1"/>
    <property type="match status" value="1"/>
</dbReference>
<dbReference type="GeneID" id="111854388"/>
<keyword evidence="2" id="KW-1015">Disulfide bond</keyword>
<reference evidence="6" key="2">
    <citation type="submission" date="2025-09" db="UniProtKB">
        <authorList>
            <consortium name="Ensembl"/>
        </authorList>
    </citation>
    <scope>IDENTIFICATION</scope>
</reference>
<dbReference type="Proteomes" id="UP000261540">
    <property type="component" value="Unplaced"/>
</dbReference>
<dbReference type="Pfam" id="PF25031">
    <property type="entry name" value="SBSPON_C"/>
    <property type="match status" value="1"/>
</dbReference>
<evidence type="ECO:0000259" key="5">
    <source>
        <dbReference type="PROSITE" id="PS50958"/>
    </source>
</evidence>
<dbReference type="PANTHER" id="PTHR20920:SF6">
    <property type="entry name" value="SOMATOMEDIN B AND THROMBOSPONDIN TYPE 1 DOMAIN CONTAINING"/>
    <property type="match status" value="1"/>
</dbReference>
<dbReference type="PROSITE" id="PS50958">
    <property type="entry name" value="SMB_2"/>
    <property type="match status" value="1"/>
</dbReference>
<dbReference type="InterPro" id="IPR036383">
    <property type="entry name" value="TSP1_rpt_sf"/>
</dbReference>
<dbReference type="AlphaFoldDB" id="A0A3B3RC13"/>
<dbReference type="PROSITE" id="PS00524">
    <property type="entry name" value="SMB_1"/>
    <property type="match status" value="1"/>
</dbReference>
<keyword evidence="3" id="KW-0325">Glycoprotein</keyword>
<dbReference type="InterPro" id="IPR044004">
    <property type="entry name" value="TSP1_spondin_dom"/>
</dbReference>
<name>A0A3B3RC13_9TELE</name>
<dbReference type="InterPro" id="IPR000884">
    <property type="entry name" value="TSP1_rpt"/>
</dbReference>
<feature type="domain" description="SMB" evidence="5">
    <location>
        <begin position="33"/>
        <end position="81"/>
    </location>
</feature>
<evidence type="ECO:0000313" key="7">
    <source>
        <dbReference type="Proteomes" id="UP000261540"/>
    </source>
</evidence>
<dbReference type="Gene3D" id="4.10.410.20">
    <property type="match status" value="1"/>
</dbReference>
<dbReference type="SMART" id="SM00201">
    <property type="entry name" value="SO"/>
    <property type="match status" value="1"/>
</dbReference>
<dbReference type="RefSeq" id="XP_072565224.1">
    <property type="nucleotide sequence ID" value="XM_072709123.1"/>
</dbReference>
<keyword evidence="1 4" id="KW-0732">Signal</keyword>
<dbReference type="OrthoDB" id="98591at2759"/>
<dbReference type="SMART" id="SM00209">
    <property type="entry name" value="TSP1"/>
    <property type="match status" value="1"/>
</dbReference>
<evidence type="ECO:0000256" key="1">
    <source>
        <dbReference type="ARBA" id="ARBA00022729"/>
    </source>
</evidence>
<dbReference type="Pfam" id="PF19028">
    <property type="entry name" value="TSP1_spondin"/>
    <property type="match status" value="1"/>
</dbReference>
<dbReference type="Ensembl" id="ENSPKIT00000039631.1">
    <property type="protein sequence ID" value="ENSPKIP00000015171.1"/>
    <property type="gene ID" value="ENSPKIG00000001980.1"/>
</dbReference>
<dbReference type="InterPro" id="IPR056801">
    <property type="entry name" value="SBSPON_C"/>
</dbReference>
<dbReference type="InterPro" id="IPR001212">
    <property type="entry name" value="Somatomedin_B_dom"/>
</dbReference>
<evidence type="ECO:0000256" key="4">
    <source>
        <dbReference type="SAM" id="SignalP"/>
    </source>
</evidence>
<dbReference type="Gene3D" id="2.20.100.10">
    <property type="entry name" value="Thrombospondin type-1 (TSP1) repeat"/>
    <property type="match status" value="1"/>
</dbReference>
<evidence type="ECO:0000256" key="3">
    <source>
        <dbReference type="ARBA" id="ARBA00023180"/>
    </source>
</evidence>
<dbReference type="SUPFAM" id="SSF82895">
    <property type="entry name" value="TSP-1 type 1 repeat"/>
    <property type="match status" value="1"/>
</dbReference>
<sequence>MGASSGCLCGVLLILAVSGGFFIPAEAGCADRSSPTCCTGRNNECSDFSRQKSVCYCDTYCQKTGDCCEDYKRVCHISAIDCVLGPWGQWTQCNALCGTGSMERTRQVTVPPRNGGTPCPDLRQRRGCFGKSELCRSSEEVARILPDSFKRNFKDPWRRPHMLMKEVKHSYCVWLRISQASAACRRVSWAAQLVTERSVCAECQSDAMDSTGRCVGDGLEATRTFWMAVTVPGCHGSWVRVASPWGCPCPQHSMLFV</sequence>
<dbReference type="KEGG" id="pki:111854388"/>
<organism evidence="6 7">
    <name type="scientific">Paramormyrops kingsleyae</name>
    <dbReference type="NCBI Taxonomy" id="1676925"/>
    <lineage>
        <taxon>Eukaryota</taxon>
        <taxon>Metazoa</taxon>
        <taxon>Chordata</taxon>
        <taxon>Craniata</taxon>
        <taxon>Vertebrata</taxon>
        <taxon>Euteleostomi</taxon>
        <taxon>Actinopterygii</taxon>
        <taxon>Neopterygii</taxon>
        <taxon>Teleostei</taxon>
        <taxon>Osteoglossocephala</taxon>
        <taxon>Osteoglossomorpha</taxon>
        <taxon>Osteoglossiformes</taxon>
        <taxon>Mormyridae</taxon>
        <taxon>Paramormyrops</taxon>
    </lineage>
</organism>
<dbReference type="PANTHER" id="PTHR20920">
    <property type="entry name" value="RPE-SPONDIN"/>
    <property type="match status" value="1"/>
</dbReference>
<dbReference type="GeneTree" id="ENSGT00390000008325"/>
<accession>A0A3B3RC13</accession>
<feature type="chain" id="PRO_5017344322" evidence="4">
    <location>
        <begin position="28"/>
        <end position="257"/>
    </location>
</feature>
<keyword evidence="7" id="KW-1185">Reference proteome</keyword>
<reference evidence="6" key="1">
    <citation type="submission" date="2025-08" db="UniProtKB">
        <authorList>
            <consortium name="Ensembl"/>
        </authorList>
    </citation>
    <scope>IDENTIFICATION</scope>
</reference>
<dbReference type="Pfam" id="PF01033">
    <property type="entry name" value="Somatomedin_B"/>
    <property type="match status" value="1"/>
</dbReference>
<evidence type="ECO:0000313" key="6">
    <source>
        <dbReference type="Ensembl" id="ENSPKIP00000015171.1"/>
    </source>
</evidence>